<comment type="caution">
    <text evidence="1">The sequence shown here is derived from an EMBL/GenBank/DDBJ whole genome shotgun (WGS) entry which is preliminary data.</text>
</comment>
<sequence length="68" mass="7693">MGRLKIYDTDIPRESIIAEREAVYLNKSAEQKIHALLQLNYVAVQLNGGKPLKQPQGRGIIIRKANHI</sequence>
<protein>
    <submittedName>
        <fullName evidence="1">Uncharacterized protein</fullName>
    </submittedName>
</protein>
<organism evidence="1 2">
    <name type="scientific">Pedobacter helvus</name>
    <dbReference type="NCBI Taxonomy" id="2563444"/>
    <lineage>
        <taxon>Bacteria</taxon>
        <taxon>Pseudomonadati</taxon>
        <taxon>Bacteroidota</taxon>
        <taxon>Sphingobacteriia</taxon>
        <taxon>Sphingobacteriales</taxon>
        <taxon>Sphingobacteriaceae</taxon>
        <taxon>Pedobacter</taxon>
    </lineage>
</organism>
<proteinExistence type="predicted"/>
<dbReference type="Proteomes" id="UP001517367">
    <property type="component" value="Unassembled WGS sequence"/>
</dbReference>
<dbReference type="EMBL" id="SRMP02000001">
    <property type="protein sequence ID" value="MFN0290242.1"/>
    <property type="molecule type" value="Genomic_DNA"/>
</dbReference>
<evidence type="ECO:0000313" key="2">
    <source>
        <dbReference type="Proteomes" id="UP001517367"/>
    </source>
</evidence>
<keyword evidence="2" id="KW-1185">Reference proteome</keyword>
<accession>A0ABW9JD05</accession>
<reference evidence="1 2" key="1">
    <citation type="submission" date="2024-12" db="EMBL/GenBank/DDBJ databases">
        <authorList>
            <person name="Hu S."/>
        </authorList>
    </citation>
    <scope>NUCLEOTIDE SEQUENCE [LARGE SCALE GENOMIC DNA]</scope>
    <source>
        <strain evidence="1 2">P-25</strain>
    </source>
</reference>
<name>A0ABW9JD05_9SPHI</name>
<evidence type="ECO:0000313" key="1">
    <source>
        <dbReference type="EMBL" id="MFN0290242.1"/>
    </source>
</evidence>
<dbReference type="RefSeq" id="WP_138727828.1">
    <property type="nucleotide sequence ID" value="NZ_SRMP02000001.1"/>
</dbReference>
<gene>
    <name evidence="1" type="ORF">E5L68_002505</name>
</gene>